<protein>
    <submittedName>
        <fullName evidence="1">Uncharacterized protein</fullName>
    </submittedName>
</protein>
<dbReference type="Proteomes" id="UP000676428">
    <property type="component" value="Chromosome"/>
</dbReference>
<name>A0ABX8DCK6_9GAMM</name>
<dbReference type="RefSeq" id="WP_213681105.1">
    <property type="nucleotide sequence ID" value="NZ_CP074572.1"/>
</dbReference>
<proteinExistence type="predicted"/>
<evidence type="ECO:0000313" key="2">
    <source>
        <dbReference type="Proteomes" id="UP000676428"/>
    </source>
</evidence>
<accession>A0ABX8DCK6</accession>
<keyword evidence="2" id="KW-1185">Reference proteome</keyword>
<sequence>MVYTFTKTERNNLKASTFETKSLLFLASSNKKYKDISVLTIDCFNDVAGMSDTEELWDVQAKGEKNLTPMKIGKYLITLYENHMSEFSEFYKEFIFFMPKLEERYLFDSSLSSYGFDNFKDEYQDKITQGLLSVCSSKQHVMDDFLKKCFLLKIEQMKAHI</sequence>
<dbReference type="EMBL" id="CP074572">
    <property type="protein sequence ID" value="QVK22451.1"/>
    <property type="molecule type" value="Genomic_DNA"/>
</dbReference>
<organism evidence="1 2">
    <name type="scientific">Shewanella dokdonensis</name>
    <dbReference type="NCBI Taxonomy" id="712036"/>
    <lineage>
        <taxon>Bacteria</taxon>
        <taxon>Pseudomonadati</taxon>
        <taxon>Pseudomonadota</taxon>
        <taxon>Gammaproteobacteria</taxon>
        <taxon>Alteromonadales</taxon>
        <taxon>Shewanellaceae</taxon>
        <taxon>Shewanella</taxon>
    </lineage>
</organism>
<gene>
    <name evidence="1" type="ORF">KHX94_13940</name>
</gene>
<reference evidence="1 2" key="1">
    <citation type="journal article" date="2012" name="Int. J. Syst. Evol. Microbiol.">
        <title>Shewanella dokdonensis sp. nov., isolated from seawater.</title>
        <authorList>
            <person name="Sung H.R."/>
            <person name="Yoon J.H."/>
            <person name="Ghim S.Y."/>
        </authorList>
    </citation>
    <scope>NUCLEOTIDE SEQUENCE [LARGE SCALE GENOMIC DNA]</scope>
    <source>
        <strain evidence="1 2">DSM 23626</strain>
    </source>
</reference>
<evidence type="ECO:0000313" key="1">
    <source>
        <dbReference type="EMBL" id="QVK22451.1"/>
    </source>
</evidence>